<evidence type="ECO:0000256" key="5">
    <source>
        <dbReference type="ARBA" id="ARBA00022598"/>
    </source>
</evidence>
<dbReference type="Pfam" id="PF09358">
    <property type="entry name" value="E1_UFD"/>
    <property type="match status" value="1"/>
</dbReference>
<evidence type="ECO:0000256" key="3">
    <source>
        <dbReference type="ARBA" id="ARBA00005673"/>
    </source>
</evidence>
<dbReference type="Gene3D" id="3.10.290.60">
    <property type="entry name" value="Ubiquitin-activating enzyme E1, UFD domain"/>
    <property type="match status" value="1"/>
</dbReference>
<dbReference type="NCBIfam" id="TIGR01408">
    <property type="entry name" value="Ube1"/>
    <property type="match status" value="1"/>
</dbReference>
<gene>
    <name evidence="14" type="primary">uba7</name>
</gene>
<dbReference type="Gene3D" id="3.40.50.720">
    <property type="entry name" value="NAD(P)-binding Rossmann-like Domain"/>
    <property type="match status" value="1"/>
</dbReference>
<evidence type="ECO:0000256" key="10">
    <source>
        <dbReference type="PROSITE-ProRule" id="PRU10132"/>
    </source>
</evidence>
<dbReference type="InterPro" id="IPR018074">
    <property type="entry name" value="UBQ-activ_enz_E1_CS"/>
</dbReference>
<evidence type="ECO:0000256" key="4">
    <source>
        <dbReference type="ARBA" id="ARBA00012990"/>
    </source>
</evidence>
<dbReference type="FunFam" id="3.40.50.12550:FF:000001">
    <property type="entry name" value="Ubiquitin-activating enzyme E1 1"/>
    <property type="match status" value="1"/>
</dbReference>
<dbReference type="PRINTS" id="PR01849">
    <property type="entry name" value="UBIQUITINACT"/>
</dbReference>
<keyword evidence="5 11" id="KW-0436">Ligase</keyword>
<dbReference type="OMA" id="CIREKCN"/>
<accession>A0A2D0RZZ4</accession>
<dbReference type="GO" id="GO:0005524">
    <property type="term" value="F:ATP binding"/>
    <property type="evidence" value="ECO:0007669"/>
    <property type="project" value="UniProtKB-KW"/>
</dbReference>
<dbReference type="UniPathway" id="UPA00143"/>
<dbReference type="Gene3D" id="2.40.30.180">
    <property type="entry name" value="Ubiquitin-activating enzyme E1, FCCH domain"/>
    <property type="match status" value="1"/>
</dbReference>
<dbReference type="PROSITE" id="PS00536">
    <property type="entry name" value="UBIQUITIN_ACTIVAT_1"/>
    <property type="match status" value="1"/>
</dbReference>
<evidence type="ECO:0000256" key="9">
    <source>
        <dbReference type="ARBA" id="ARBA00030371"/>
    </source>
</evidence>
<dbReference type="CTD" id="7318"/>
<dbReference type="CDD" id="cd01491">
    <property type="entry name" value="Ube1_repeat1"/>
    <property type="match status" value="1"/>
</dbReference>
<reference evidence="13" key="1">
    <citation type="journal article" date="2016" name="Nat. Commun.">
        <title>The channel catfish genome sequence provides insights into the evolution of scale formation in teleosts.</title>
        <authorList>
            <person name="Liu Z."/>
            <person name="Liu S."/>
            <person name="Yao J."/>
            <person name="Bao L."/>
            <person name="Zhang J."/>
            <person name="Li Y."/>
            <person name="Jiang C."/>
            <person name="Sun L."/>
            <person name="Wang R."/>
            <person name="Zhang Y."/>
            <person name="Zhou T."/>
            <person name="Zeng Q."/>
            <person name="Fu Q."/>
            <person name="Gao S."/>
            <person name="Li N."/>
            <person name="Koren S."/>
            <person name="Jiang Y."/>
            <person name="Zimin A."/>
            <person name="Xu P."/>
            <person name="Phillippy A.M."/>
            <person name="Geng X."/>
            <person name="Song L."/>
            <person name="Sun F."/>
            <person name="Li C."/>
            <person name="Wang X."/>
            <person name="Chen A."/>
            <person name="Jin Y."/>
            <person name="Yuan Z."/>
            <person name="Yang Y."/>
            <person name="Tan S."/>
            <person name="Peatman E."/>
            <person name="Lu J."/>
            <person name="Qin Z."/>
            <person name="Dunham R."/>
            <person name="Li Z."/>
            <person name="Sonstegard T."/>
            <person name="Feng J."/>
            <person name="Danzmann R.G."/>
            <person name="Schroeder S."/>
            <person name="Scheffler B."/>
            <person name="Duke M.V."/>
            <person name="Ballard L."/>
            <person name="Kucuktas H."/>
            <person name="Kaltenboeck L."/>
            <person name="Liu H."/>
            <person name="Armbruster J."/>
            <person name="Xie Y."/>
            <person name="Kirby M.L."/>
            <person name="Tian Y."/>
            <person name="Flanagan M.E."/>
            <person name="Mu W."/>
            <person name="Waldbieser G.C."/>
        </authorList>
    </citation>
    <scope>NUCLEOTIDE SEQUENCE [LARGE SCALE GENOMIC DNA]</scope>
    <source>
        <strain evidence="13">SDA103</strain>
    </source>
</reference>
<dbReference type="GO" id="GO:0006974">
    <property type="term" value="P:DNA damage response"/>
    <property type="evidence" value="ECO:0007669"/>
    <property type="project" value="TreeGrafter"/>
</dbReference>
<dbReference type="Gene3D" id="3.50.50.80">
    <property type="entry name" value="Ubiquitin-activating enzyme E1, inactive adenylation domain, subdomain 1"/>
    <property type="match status" value="1"/>
</dbReference>
<feature type="active site" description="Glycyl thioester intermediate" evidence="10">
    <location>
        <position position="591"/>
    </location>
</feature>
<evidence type="ECO:0000313" key="13">
    <source>
        <dbReference type="Proteomes" id="UP000221080"/>
    </source>
</evidence>
<reference evidence="14" key="2">
    <citation type="submission" date="2025-08" db="UniProtKB">
        <authorList>
            <consortium name="RefSeq"/>
        </authorList>
    </citation>
    <scope>IDENTIFICATION</scope>
    <source>
        <tissue evidence="14">Blood</tissue>
    </source>
</reference>
<dbReference type="InterPro" id="IPR042449">
    <property type="entry name" value="Ub-E1_IAD_1"/>
</dbReference>
<dbReference type="GO" id="GO:0006511">
    <property type="term" value="P:ubiquitin-dependent protein catabolic process"/>
    <property type="evidence" value="ECO:0007669"/>
    <property type="project" value="TreeGrafter"/>
</dbReference>
<dbReference type="InterPro" id="IPR018965">
    <property type="entry name" value="Ub-activating_enz_E1_C"/>
</dbReference>
<evidence type="ECO:0000256" key="6">
    <source>
        <dbReference type="ARBA" id="ARBA00022741"/>
    </source>
</evidence>
<dbReference type="InterPro" id="IPR035985">
    <property type="entry name" value="Ubiquitin-activating_enz"/>
</dbReference>
<dbReference type="PROSITE" id="PS00865">
    <property type="entry name" value="UBIQUITIN_ACTIVAT_2"/>
    <property type="match status" value="1"/>
</dbReference>
<dbReference type="KEGG" id="ipu:108272095"/>
<dbReference type="FunFam" id="1.10.10.2660:FF:000001">
    <property type="entry name" value="Ubiquitin-activating enzyme E1 1"/>
    <property type="match status" value="1"/>
</dbReference>
<keyword evidence="8 11" id="KW-0067">ATP-binding</keyword>
<dbReference type="SUPFAM" id="SSF69572">
    <property type="entry name" value="Activating enzymes of the ubiquitin-like proteins"/>
    <property type="match status" value="2"/>
</dbReference>
<dbReference type="InterPro" id="IPR042063">
    <property type="entry name" value="Ubi_acti_E1_SCCH"/>
</dbReference>
<dbReference type="FunFam" id="3.10.290.60:FF:000005">
    <property type="entry name" value="Ubiquitin-like modifier-activating enzyme 7"/>
    <property type="match status" value="1"/>
</dbReference>
<evidence type="ECO:0000259" key="12">
    <source>
        <dbReference type="SMART" id="SM00985"/>
    </source>
</evidence>
<dbReference type="FunFam" id="3.40.50.720:FF:000015">
    <property type="entry name" value="Ubiquitin-activating enzyme E1 1"/>
    <property type="match status" value="1"/>
</dbReference>
<comment type="pathway">
    <text evidence="2">Protein modification; protein ubiquitination.</text>
</comment>
<dbReference type="Gene3D" id="1.10.10.2660">
    <property type="entry name" value="Ubiquitin-activating enzyme E1, SCCH domain"/>
    <property type="match status" value="1"/>
</dbReference>
<dbReference type="GO" id="GO:0005737">
    <property type="term" value="C:cytoplasm"/>
    <property type="evidence" value="ECO:0007669"/>
    <property type="project" value="TreeGrafter"/>
</dbReference>
<evidence type="ECO:0000256" key="2">
    <source>
        <dbReference type="ARBA" id="ARBA00004906"/>
    </source>
</evidence>
<keyword evidence="7 11" id="KW-0833">Ubl conjugation pathway</keyword>
<proteinExistence type="inferred from homology"/>
<dbReference type="InterPro" id="IPR000011">
    <property type="entry name" value="UBQ/SUMO-activ_enz_E1-like"/>
</dbReference>
<dbReference type="SMART" id="SM00985">
    <property type="entry name" value="UBA_e1_C"/>
    <property type="match status" value="1"/>
</dbReference>
<organism evidence="13 14">
    <name type="scientific">Ictalurus punctatus</name>
    <name type="common">Channel catfish</name>
    <name type="synonym">Silurus punctatus</name>
    <dbReference type="NCBI Taxonomy" id="7998"/>
    <lineage>
        <taxon>Eukaryota</taxon>
        <taxon>Metazoa</taxon>
        <taxon>Chordata</taxon>
        <taxon>Craniata</taxon>
        <taxon>Vertebrata</taxon>
        <taxon>Euteleostomi</taxon>
        <taxon>Actinopterygii</taxon>
        <taxon>Neopterygii</taxon>
        <taxon>Teleostei</taxon>
        <taxon>Ostariophysi</taxon>
        <taxon>Siluriformes</taxon>
        <taxon>Ictaluridae</taxon>
        <taxon>Ictalurus</taxon>
    </lineage>
</organism>
<dbReference type="PANTHER" id="PTHR10953">
    <property type="entry name" value="UBIQUITIN-ACTIVATING ENZYME E1"/>
    <property type="match status" value="1"/>
</dbReference>
<feature type="domain" description="Ubiquitin-activating enzyme E1 C-terminal" evidence="12">
    <location>
        <begin position="883"/>
        <end position="1010"/>
    </location>
</feature>
<dbReference type="InterPro" id="IPR045886">
    <property type="entry name" value="ThiF/MoeB/HesA"/>
</dbReference>
<evidence type="ECO:0000256" key="1">
    <source>
        <dbReference type="ARBA" id="ARBA00000488"/>
    </source>
</evidence>
<dbReference type="InterPro" id="IPR038252">
    <property type="entry name" value="UBA_E1_C_sf"/>
</dbReference>
<dbReference type="InterPro" id="IPR042302">
    <property type="entry name" value="E1_FCCH_sf"/>
</dbReference>
<keyword evidence="13" id="KW-1185">Reference proteome</keyword>
<sequence length="1015" mass="113624">MAHIDIDEGLYSRQLYVLGHDAMRHMGEANVLICGMKGLGVEVAKNIILAGVGSVTIQDTGTTEWSDLSSQFYLKESDLGKNRAICSEKHLARLNSHVRLSTHTETLNKEFLDNFQVVVLTDSSFEEQLSVAAFCHSNNIKYILADTKGLCGQLFCDFGEKFVVKDIDGEPPSVSMIASVSKGNPGIVTCTDDQGTFTDGMRVIFSGVQGMTELNSCAPTEIKVIDSYSFSICDTSNFSEYEKCGVATEVKETKTLSFISLDAAVEEVMRDTELLVLTSFGNVQRARSLHLGFRALQEFKQKYSRLPKPRNQEDAELLLAMAKQHSAAAQFDELDEAVVRKLSLCARGNLAPINAFIGGLAAQEVMKACSGKFTPLKQWLYFDALECLPDQEDNDKGLTEEACAPRNTRYDGQIAVFGSDFQEKLTKQRYFLVGAGAIGCELLKNFALIGLGAGEGGHITVTDMDSIERSNLNRQFLFRSEDIGKQKSEVAAEAVRKINPSMNITPHQNRLCQESEGIYTHQFYSSLDGVAAALDNVEARVYLDERCVQYQKPMLEGGTLGGKGHTLVVVPHLTESYGPASTSGQKDIPLCTLKHFPHRIEHTLQWAREQFEGLFKHTPENVNQYLSDDEFWARTVGRGEAEAFEVVEAVYRSLKDRPHDWQDCVAWARLKWESFYNNDIAQLLFCFPPDHVTSSGLPFWTGAKKCPHPLTFDPANTTHMDFIAASAYLYGQIYGISGSTDRNDMMKILEGVHVPEFHPNTSETIAVTDEELESREERKDVDKDELHELKQKLSSLQPDSQKCRTFPLEFEKDDDRNFHMDFIVAASNLRAENYDIPAADRHKSKLIAGRIIPAIATTTAATSGLMCLELYKLVQGHQHISSFRNSFINLASSYYFMLQPCKDAGFKVAGKEYSLWDKLLVQGRKEGQEEMTVEELLKNVKENYNLTITGLYYGPSVLYSDHMNHAARLKQRVSEVVQMATKTEIPAHKQMLEIMPSFAEDEDCEKVPPVSYVFR</sequence>
<keyword evidence="6 11" id="KW-0547">Nucleotide-binding</keyword>
<dbReference type="OrthoDB" id="10252231at2759"/>
<dbReference type="GO" id="GO:0005634">
    <property type="term" value="C:nucleus"/>
    <property type="evidence" value="ECO:0007669"/>
    <property type="project" value="TreeGrafter"/>
</dbReference>
<evidence type="ECO:0000313" key="14">
    <source>
        <dbReference type="RefSeq" id="XP_017335756.1"/>
    </source>
</evidence>
<dbReference type="Pfam" id="PF00899">
    <property type="entry name" value="ThiF"/>
    <property type="match status" value="2"/>
</dbReference>
<dbReference type="Proteomes" id="UP000221080">
    <property type="component" value="Chromosome 11"/>
</dbReference>
<dbReference type="GO" id="GO:0004839">
    <property type="term" value="F:ubiquitin activating enzyme activity"/>
    <property type="evidence" value="ECO:0007669"/>
    <property type="project" value="UniProtKB-EC"/>
</dbReference>
<dbReference type="InterPro" id="IPR033127">
    <property type="entry name" value="UBQ-activ_enz_E1_Cys_AS"/>
</dbReference>
<dbReference type="InterPro" id="IPR018075">
    <property type="entry name" value="UBQ-activ_enz_E1"/>
</dbReference>
<dbReference type="FunFam" id="3.50.50.80:FF:000001">
    <property type="entry name" value="ubiquitin-like modifier-activating enzyme 1"/>
    <property type="match status" value="1"/>
</dbReference>
<dbReference type="STRING" id="7998.ENSIPUP00000001007"/>
<comment type="similarity">
    <text evidence="3 11">Belongs to the ubiquitin-activating E1 family.</text>
</comment>
<dbReference type="InterPro" id="IPR019572">
    <property type="entry name" value="UBA_E1_SCCH"/>
</dbReference>
<name>A0A2D0RZZ4_ICTPU</name>
<dbReference type="PANTHER" id="PTHR10953:SF198">
    <property type="entry name" value="E1 UBIQUITIN-ACTIVATING ENZYME"/>
    <property type="match status" value="1"/>
</dbReference>
<dbReference type="EC" id="6.2.1.45" evidence="4"/>
<dbReference type="Pfam" id="PF10585">
    <property type="entry name" value="UBA_E1_SCCH"/>
    <property type="match status" value="1"/>
</dbReference>
<dbReference type="FunFam" id="3.50.50.80:FF:000002">
    <property type="entry name" value="SUMO-activating enzyme subunit 2"/>
    <property type="match status" value="1"/>
</dbReference>
<dbReference type="Gene3D" id="3.40.50.12550">
    <property type="entry name" value="Ubiquitin-activating enzyme E1, inactive adenylation domain, subdomain 2"/>
    <property type="match status" value="1"/>
</dbReference>
<evidence type="ECO:0000256" key="8">
    <source>
        <dbReference type="ARBA" id="ARBA00022840"/>
    </source>
</evidence>
<evidence type="ECO:0000256" key="11">
    <source>
        <dbReference type="RuleBase" id="RU000519"/>
    </source>
</evidence>
<dbReference type="FunFam" id="2.40.30.180:FF:000001">
    <property type="entry name" value="ubiquitin-like modifier-activating enzyme 1"/>
    <property type="match status" value="1"/>
</dbReference>
<dbReference type="RefSeq" id="XP_017335756.1">
    <property type="nucleotide sequence ID" value="XM_017480267.3"/>
</dbReference>
<dbReference type="GeneID" id="108272095"/>
<evidence type="ECO:0000256" key="7">
    <source>
        <dbReference type="ARBA" id="ARBA00022786"/>
    </source>
</evidence>
<protein>
    <recommendedName>
        <fullName evidence="4">E1 ubiquitin-activating enzyme</fullName>
        <ecNumber evidence="4">6.2.1.45</ecNumber>
    </recommendedName>
    <alternativeName>
        <fullName evidence="9">Ubiquitin-activating enzyme E1</fullName>
    </alternativeName>
</protein>
<dbReference type="InterPro" id="IPR000594">
    <property type="entry name" value="ThiF_NAD_FAD-bd"/>
</dbReference>
<dbReference type="AlphaFoldDB" id="A0A2D0RZZ4"/>
<comment type="catalytic activity">
    <reaction evidence="1">
        <text>ATP + ubiquitin + [E1 ubiquitin-activating enzyme]-L-cysteine = AMP + diphosphate + S-ubiquitinyl-[E1 ubiquitin-activating enzyme]-L-cysteine.</text>
        <dbReference type="EC" id="6.2.1.45"/>
    </reaction>
</comment>